<name>A0A8D5FZR9_9BACT</name>
<feature type="region of interest" description="Disordered" evidence="1">
    <location>
        <begin position="167"/>
        <end position="195"/>
    </location>
</feature>
<evidence type="ECO:0000313" key="2">
    <source>
        <dbReference type="EMBL" id="BCL62927.1"/>
    </source>
</evidence>
<keyword evidence="3" id="KW-1185">Reference proteome</keyword>
<accession>A0A8D5FZR9</accession>
<dbReference type="RefSeq" id="WP_228855230.1">
    <property type="nucleotide sequence ID" value="NZ_AP024086.1"/>
</dbReference>
<dbReference type="KEGG" id="dbk:DGMP_36200"/>
<gene>
    <name evidence="2" type="ORF">DGMP_36200</name>
</gene>
<evidence type="ECO:0000256" key="1">
    <source>
        <dbReference type="SAM" id="MobiDB-lite"/>
    </source>
</evidence>
<proteinExistence type="predicted"/>
<organism evidence="2 3">
    <name type="scientific">Desulfomarina profundi</name>
    <dbReference type="NCBI Taxonomy" id="2772557"/>
    <lineage>
        <taxon>Bacteria</taxon>
        <taxon>Pseudomonadati</taxon>
        <taxon>Thermodesulfobacteriota</taxon>
        <taxon>Desulfobulbia</taxon>
        <taxon>Desulfobulbales</taxon>
        <taxon>Desulfobulbaceae</taxon>
        <taxon>Desulfomarina</taxon>
    </lineage>
</organism>
<dbReference type="Proteomes" id="UP000826725">
    <property type="component" value="Chromosome"/>
</dbReference>
<evidence type="ECO:0000313" key="3">
    <source>
        <dbReference type="Proteomes" id="UP000826725"/>
    </source>
</evidence>
<sequence>MKRYMLPTLLLPLLLLCCVQWSHGGSKKNILYLNSYHHGYRWSDKILEGIRSVLRESDSHIGLQIEYMDTKKYNYTHIKNSLFTLYREKFRGENFDLILVSDNNGFNFVSQYHETLFRKKPIVFCGINNFEAINNSPENITGVIENFDLVSTLDLIRSLHPREKKWSSLAMNPPQAGGSADRWKKYSPPIHSLSR</sequence>
<dbReference type="EMBL" id="AP024086">
    <property type="protein sequence ID" value="BCL62927.1"/>
    <property type="molecule type" value="Genomic_DNA"/>
</dbReference>
<protein>
    <submittedName>
        <fullName evidence="2">Uncharacterized protein</fullName>
    </submittedName>
</protein>
<reference evidence="2" key="1">
    <citation type="submission" date="2020-09" db="EMBL/GenBank/DDBJ databases">
        <title>Desulfogranum mesoprofundum gen. nov., sp. nov., a novel mesophilic, sulfate-reducing chemolithoautotroph isolated from a deep-sea hydrothermal vent chimney in the Suiyo Seamount.</title>
        <authorList>
            <person name="Hashimoto Y."/>
            <person name="Nakagawa S."/>
        </authorList>
    </citation>
    <scope>NUCLEOTIDE SEQUENCE</scope>
    <source>
        <strain evidence="2">KT2</strain>
    </source>
</reference>
<dbReference type="AlphaFoldDB" id="A0A8D5FZR9"/>